<dbReference type="Gene3D" id="1.20.1050.10">
    <property type="match status" value="1"/>
</dbReference>
<comment type="caution">
    <text evidence="2">The sequence shown here is derived from an EMBL/GenBank/DDBJ whole genome shotgun (WGS) entry which is preliminary data.</text>
</comment>
<reference evidence="3" key="1">
    <citation type="journal article" date="2019" name="Int. J. Syst. Evol. Microbiol.">
        <title>The Global Catalogue of Microorganisms (GCM) 10K type strain sequencing project: providing services to taxonomists for standard genome sequencing and annotation.</title>
        <authorList>
            <consortium name="The Broad Institute Genomics Platform"/>
            <consortium name="The Broad Institute Genome Sequencing Center for Infectious Disease"/>
            <person name="Wu L."/>
            <person name="Ma J."/>
        </authorList>
    </citation>
    <scope>NUCLEOTIDE SEQUENCE [LARGE SCALE GENOMIC DNA]</scope>
    <source>
        <strain evidence="3">KCTC 12848</strain>
    </source>
</reference>
<name>A0ABW5EBI4_9GAMM</name>
<dbReference type="Proteomes" id="UP001597425">
    <property type="component" value="Unassembled WGS sequence"/>
</dbReference>
<dbReference type="EMBL" id="JBHUJD010000009">
    <property type="protein sequence ID" value="MFD2310438.1"/>
    <property type="molecule type" value="Genomic_DNA"/>
</dbReference>
<dbReference type="InterPro" id="IPR040079">
    <property type="entry name" value="Glutathione_S-Trfase"/>
</dbReference>
<dbReference type="PROSITE" id="PS50404">
    <property type="entry name" value="GST_NTER"/>
    <property type="match status" value="1"/>
</dbReference>
<evidence type="ECO:0000259" key="1">
    <source>
        <dbReference type="PROSITE" id="PS50404"/>
    </source>
</evidence>
<dbReference type="CDD" id="cd03194">
    <property type="entry name" value="GST_C_3"/>
    <property type="match status" value="1"/>
</dbReference>
<protein>
    <submittedName>
        <fullName evidence="2">Glutathione S-transferase family protein</fullName>
    </submittedName>
</protein>
<keyword evidence="3" id="KW-1185">Reference proteome</keyword>
<dbReference type="Pfam" id="PF13410">
    <property type="entry name" value="GST_C_2"/>
    <property type="match status" value="1"/>
</dbReference>
<dbReference type="InterPro" id="IPR036249">
    <property type="entry name" value="Thioredoxin-like_sf"/>
</dbReference>
<dbReference type="Gene3D" id="3.40.30.10">
    <property type="entry name" value="Glutaredoxin"/>
    <property type="match status" value="1"/>
</dbReference>
<dbReference type="SFLD" id="SFLDS00019">
    <property type="entry name" value="Glutathione_Transferase_(cytos"/>
    <property type="match status" value="1"/>
</dbReference>
<proteinExistence type="predicted"/>
<dbReference type="RefSeq" id="WP_265722131.1">
    <property type="nucleotide sequence ID" value="NZ_JAPIVK010000018.1"/>
</dbReference>
<evidence type="ECO:0000313" key="2">
    <source>
        <dbReference type="EMBL" id="MFD2310438.1"/>
    </source>
</evidence>
<dbReference type="InterPro" id="IPR036282">
    <property type="entry name" value="Glutathione-S-Trfase_C_sf"/>
</dbReference>
<sequence length="229" mass="25769">MYQLYIANKNYSSWSLRPWVLLRQLQIPFDEQLVTFDEGGSWEKFREFAPNGLVPCLVDGDTRVWESLAIVEYLAESHPQVWPAEQGARAWARCAAAEMHAGFGALRDICSMNCGVKVELREIPPTLQKDIDRIDELWCEGLARFGGPFLAGGEFTAVDAFFAPVAIRATNFGLHLSAEATAYMERILALPAMAEWISAGLRETWREPGHEEELLRAGTIVEDLRRQPA</sequence>
<feature type="domain" description="GST N-terminal" evidence="1">
    <location>
        <begin position="2"/>
        <end position="82"/>
    </location>
</feature>
<evidence type="ECO:0000313" key="3">
    <source>
        <dbReference type="Proteomes" id="UP001597425"/>
    </source>
</evidence>
<accession>A0ABW5EBI4</accession>
<dbReference type="SUPFAM" id="SSF47616">
    <property type="entry name" value="GST C-terminal domain-like"/>
    <property type="match status" value="1"/>
</dbReference>
<dbReference type="PANTHER" id="PTHR42673:SF4">
    <property type="entry name" value="MALEYLACETOACETATE ISOMERASE"/>
    <property type="match status" value="1"/>
</dbReference>
<dbReference type="SUPFAM" id="SSF52833">
    <property type="entry name" value="Thioredoxin-like"/>
    <property type="match status" value="1"/>
</dbReference>
<dbReference type="InterPro" id="IPR004045">
    <property type="entry name" value="Glutathione_S-Trfase_N"/>
</dbReference>
<organism evidence="2 3">
    <name type="scientific">Microbulbifer halophilus</name>
    <dbReference type="NCBI Taxonomy" id="453963"/>
    <lineage>
        <taxon>Bacteria</taxon>
        <taxon>Pseudomonadati</taxon>
        <taxon>Pseudomonadota</taxon>
        <taxon>Gammaproteobacteria</taxon>
        <taxon>Cellvibrionales</taxon>
        <taxon>Microbulbiferaceae</taxon>
        <taxon>Microbulbifer</taxon>
    </lineage>
</organism>
<dbReference type="SFLD" id="SFLDG00358">
    <property type="entry name" value="Main_(cytGST)"/>
    <property type="match status" value="1"/>
</dbReference>
<dbReference type="CDD" id="cd03043">
    <property type="entry name" value="GST_N_1"/>
    <property type="match status" value="1"/>
</dbReference>
<gene>
    <name evidence="2" type="ORF">ACFSKX_08415</name>
</gene>
<dbReference type="PANTHER" id="PTHR42673">
    <property type="entry name" value="MALEYLACETOACETATE ISOMERASE"/>
    <property type="match status" value="1"/>
</dbReference>
<dbReference type="Pfam" id="PF13409">
    <property type="entry name" value="GST_N_2"/>
    <property type="match status" value="1"/>
</dbReference>